<dbReference type="AlphaFoldDB" id="J9DC91"/>
<dbReference type="HOGENOM" id="CLU_176427_0_0_1"/>
<dbReference type="Proteomes" id="UP000003163">
    <property type="component" value="Unassembled WGS sequence"/>
</dbReference>
<comment type="function">
    <text evidence="3">Transcriptional coactivator that stimulates GCN4-dependent transcriptional activity by bridging the DNA-binding region of GCN4 and TBP (SPT15), thereby recruiting TBP to GCN4-bound promoters. Involved in induction of the ribosome quality control (RQC) pathway; a pathway that degrades nascent peptide chains during problematic translation. Required to prevent stalled ribosomes from frameshifting.</text>
</comment>
<accession>J9DC91</accession>
<dbReference type="PANTHER" id="PTHR10245:SF15">
    <property type="entry name" value="ENDOTHELIAL DIFFERENTIATION-RELATED FACTOR 1"/>
    <property type="match status" value="1"/>
</dbReference>
<keyword evidence="6" id="KW-1185">Reference proteome</keyword>
<dbReference type="SUPFAM" id="SSF47413">
    <property type="entry name" value="lambda repressor-like DNA-binding domains"/>
    <property type="match status" value="1"/>
</dbReference>
<reference evidence="5 6" key="1">
    <citation type="submission" date="2011-08" db="EMBL/GenBank/DDBJ databases">
        <authorList>
            <person name="Liu Z.J."/>
            <person name="Shi F.L."/>
            <person name="Lu J.Q."/>
            <person name="Li M."/>
            <person name="Wang Z.L."/>
        </authorList>
    </citation>
    <scope>NUCLEOTIDE SEQUENCE [LARGE SCALE GENOMIC DNA]</scope>
    <source>
        <strain evidence="5 6">USNM 41457</strain>
    </source>
</reference>
<reference evidence="6" key="2">
    <citation type="submission" date="2015-07" db="EMBL/GenBank/DDBJ databases">
        <title>Contrasting host-pathogen interactions and genome evolution in two generalist and specialist microsporidian pathogens of mosquitoes.</title>
        <authorList>
            <consortium name="The Broad Institute Genomics Platform"/>
            <consortium name="The Broad Institute Genome Sequencing Center for Infectious Disease"/>
            <person name="Cuomo C.A."/>
            <person name="Sanscrainte N.D."/>
            <person name="Goldberg J.M."/>
            <person name="Heiman D."/>
            <person name="Young S."/>
            <person name="Zeng Q."/>
            <person name="Becnel J.J."/>
            <person name="Birren B.W."/>
        </authorList>
    </citation>
    <scope>NUCLEOTIDE SEQUENCE [LARGE SCALE GENOMIC DNA]</scope>
    <source>
        <strain evidence="6">USNM 41457</strain>
    </source>
</reference>
<comment type="similarity">
    <text evidence="1">Belongs to the MBF1 family.</text>
</comment>
<dbReference type="InterPro" id="IPR001387">
    <property type="entry name" value="Cro/C1-type_HTH"/>
</dbReference>
<evidence type="ECO:0000313" key="5">
    <source>
        <dbReference type="EMBL" id="EJW05094.1"/>
    </source>
</evidence>
<sequence length="106" mass="11994">MSMYNHYDTKKIIITKAKPEKPKPVEKPGEAEEPTYVSKDIGRMIVKARTEKKMTQKDLATKINVQAKILSEWENGKGVYSKTLADKISKVLGIDFNAAKQTPKKK</sequence>
<dbReference type="SMART" id="SM00530">
    <property type="entry name" value="HTH_XRE"/>
    <property type="match status" value="1"/>
</dbReference>
<evidence type="ECO:0000256" key="3">
    <source>
        <dbReference type="ARBA" id="ARBA00035107"/>
    </source>
</evidence>
<dbReference type="OMA" id="ARAQKGM"/>
<organism evidence="5 6">
    <name type="scientific">Edhazardia aedis (strain USNM 41457)</name>
    <name type="common">Microsporidian parasite</name>
    <dbReference type="NCBI Taxonomy" id="1003232"/>
    <lineage>
        <taxon>Eukaryota</taxon>
        <taxon>Fungi</taxon>
        <taxon>Fungi incertae sedis</taxon>
        <taxon>Microsporidia</taxon>
        <taxon>Edhazardia</taxon>
    </lineage>
</organism>
<dbReference type="STRING" id="1003232.J9DC91"/>
<evidence type="ECO:0000256" key="1">
    <source>
        <dbReference type="ARBA" id="ARBA00009802"/>
    </source>
</evidence>
<dbReference type="GO" id="GO:0005634">
    <property type="term" value="C:nucleus"/>
    <property type="evidence" value="ECO:0007669"/>
    <property type="project" value="TreeGrafter"/>
</dbReference>
<gene>
    <name evidence="5" type="ORF">EDEG_00807</name>
</gene>
<dbReference type="OrthoDB" id="10253401at2759"/>
<evidence type="ECO:0000313" key="6">
    <source>
        <dbReference type="Proteomes" id="UP000003163"/>
    </source>
</evidence>
<dbReference type="Pfam" id="PF01381">
    <property type="entry name" value="HTH_3"/>
    <property type="match status" value="1"/>
</dbReference>
<dbReference type="CDD" id="cd00093">
    <property type="entry name" value="HTH_XRE"/>
    <property type="match status" value="1"/>
</dbReference>
<dbReference type="PANTHER" id="PTHR10245">
    <property type="entry name" value="ENDOTHELIAL DIFFERENTIATION-RELATED FACTOR 1 MULTIPROTEIN BRIDGING FACTOR 1"/>
    <property type="match status" value="1"/>
</dbReference>
<dbReference type="PROSITE" id="PS50943">
    <property type="entry name" value="HTH_CROC1"/>
    <property type="match status" value="1"/>
</dbReference>
<dbReference type="GO" id="GO:0003677">
    <property type="term" value="F:DNA binding"/>
    <property type="evidence" value="ECO:0007669"/>
    <property type="project" value="UniProtKB-KW"/>
</dbReference>
<dbReference type="VEuPathDB" id="MicrosporidiaDB:EDEG_00807"/>
<dbReference type="FunCoup" id="J9DC91">
    <property type="interactions" value="210"/>
</dbReference>
<protein>
    <recommendedName>
        <fullName evidence="4">HTH cro/C1-type domain-containing protein</fullName>
    </recommendedName>
</protein>
<name>J9DC91_EDHAE</name>
<dbReference type="Gene3D" id="1.10.260.40">
    <property type="entry name" value="lambda repressor-like DNA-binding domains"/>
    <property type="match status" value="1"/>
</dbReference>
<evidence type="ECO:0000256" key="2">
    <source>
        <dbReference type="ARBA" id="ARBA00023125"/>
    </source>
</evidence>
<proteinExistence type="inferred from homology"/>
<dbReference type="EMBL" id="AFBI03000010">
    <property type="protein sequence ID" value="EJW05094.1"/>
    <property type="molecule type" value="Genomic_DNA"/>
</dbReference>
<dbReference type="InParanoid" id="J9DC91"/>
<keyword evidence="2" id="KW-0238">DNA-binding</keyword>
<comment type="caution">
    <text evidence="5">The sequence shown here is derived from an EMBL/GenBank/DDBJ whole genome shotgun (WGS) entry which is preliminary data.</text>
</comment>
<feature type="domain" description="HTH cro/C1-type" evidence="4">
    <location>
        <begin position="45"/>
        <end position="99"/>
    </location>
</feature>
<evidence type="ECO:0000259" key="4">
    <source>
        <dbReference type="PROSITE" id="PS50943"/>
    </source>
</evidence>
<dbReference type="InterPro" id="IPR010982">
    <property type="entry name" value="Lambda_DNA-bd_dom_sf"/>
</dbReference>